<accession>A0A0A5HNP6</accession>
<dbReference type="OrthoDB" id="9795117at2"/>
<dbReference type="Gene3D" id="3.40.1260.10">
    <property type="entry name" value="DsrEFH-like"/>
    <property type="match status" value="1"/>
</dbReference>
<dbReference type="SUPFAM" id="SSF75169">
    <property type="entry name" value="DsrEFH-like"/>
    <property type="match status" value="1"/>
</dbReference>
<proteinExistence type="predicted"/>
<dbReference type="Pfam" id="PF04077">
    <property type="entry name" value="DsrH"/>
    <property type="match status" value="1"/>
</dbReference>
<name>A0A0A5HNP6_PHOS4</name>
<reference evidence="1 2" key="1">
    <citation type="submission" date="2014-10" db="EMBL/GenBank/DDBJ databases">
        <title>Genome sequencing of Vibrio sinaloensis T08.</title>
        <authorList>
            <person name="Chan K.-G."/>
            <person name="Mohamad N.I."/>
        </authorList>
    </citation>
    <scope>NUCLEOTIDE SEQUENCE [LARGE SCALE GENOMIC DNA]</scope>
    <source>
        <strain evidence="1 2">T08</strain>
    </source>
</reference>
<protein>
    <submittedName>
        <fullName evidence="1">Sulfur relay protein TusB</fullName>
    </submittedName>
</protein>
<comment type="caution">
    <text evidence="1">The sequence shown here is derived from an EMBL/GenBank/DDBJ whole genome shotgun (WGS) entry which is preliminary data.</text>
</comment>
<dbReference type="RefSeq" id="WP_038141583.1">
    <property type="nucleotide sequence ID" value="NZ_JAVHXF010000052.1"/>
</dbReference>
<dbReference type="InterPro" id="IPR007215">
    <property type="entry name" value="Sulphur_relay_TusB/DsrH"/>
</dbReference>
<dbReference type="GO" id="GO:0002143">
    <property type="term" value="P:tRNA wobble position uridine thiolation"/>
    <property type="evidence" value="ECO:0007669"/>
    <property type="project" value="InterPro"/>
</dbReference>
<dbReference type="STRING" id="379097.SE23_20050"/>
<dbReference type="EMBL" id="JRWP01000052">
    <property type="protein sequence ID" value="KGY07177.1"/>
    <property type="molecule type" value="Genomic_DNA"/>
</dbReference>
<dbReference type="InterPro" id="IPR027396">
    <property type="entry name" value="DsrEFH-like"/>
</dbReference>
<dbReference type="AlphaFoldDB" id="A0A0A5HNP6"/>
<sequence length="91" mass="10093">MLHIIKSVQALNDAVNACSKDDELLLIEDAVYAANPQHQAYPLLDGHCCSVLKPDLDARAMINRVSAQLEIVDYNGFVSMTVKHPQSLTWN</sequence>
<dbReference type="NCBIfam" id="TIGR03011">
    <property type="entry name" value="sulf_tusB_dsrH"/>
    <property type="match status" value="1"/>
</dbReference>
<organism evidence="1 2">
    <name type="scientific">Photobacterium sp. (strain ATCC 43367)</name>
    <dbReference type="NCBI Taxonomy" id="379097"/>
    <lineage>
        <taxon>Bacteria</taxon>
        <taxon>Pseudomonadati</taxon>
        <taxon>Pseudomonadota</taxon>
        <taxon>Gammaproteobacteria</taxon>
        <taxon>Vibrionales</taxon>
        <taxon>Vibrionaceae</taxon>
        <taxon>Vibrio</taxon>
        <taxon>Vibrio oreintalis group</taxon>
    </lineage>
</organism>
<evidence type="ECO:0000313" key="2">
    <source>
        <dbReference type="Proteomes" id="UP000030451"/>
    </source>
</evidence>
<evidence type="ECO:0000313" key="1">
    <source>
        <dbReference type="EMBL" id="KGY07177.1"/>
    </source>
</evidence>
<dbReference type="Proteomes" id="UP000030451">
    <property type="component" value="Unassembled WGS sequence"/>
</dbReference>
<gene>
    <name evidence="1" type="ORF">NM06_18610</name>
</gene>
<dbReference type="PANTHER" id="PTHR37526">
    <property type="entry name" value="PROTEIN TUSB"/>
    <property type="match status" value="1"/>
</dbReference>
<dbReference type="GO" id="GO:1990228">
    <property type="term" value="C:sulfurtransferase complex"/>
    <property type="evidence" value="ECO:0007669"/>
    <property type="project" value="TreeGrafter"/>
</dbReference>
<dbReference type="PANTHER" id="PTHR37526:SF1">
    <property type="entry name" value="PROTEIN TUSB"/>
    <property type="match status" value="1"/>
</dbReference>